<feature type="domain" description="Helicase C-terminal" evidence="5">
    <location>
        <begin position="1388"/>
        <end position="1544"/>
    </location>
</feature>
<organism evidence="6 7">
    <name type="scientific">Symbiodinium necroappetens</name>
    <dbReference type="NCBI Taxonomy" id="1628268"/>
    <lineage>
        <taxon>Eukaryota</taxon>
        <taxon>Sar</taxon>
        <taxon>Alveolata</taxon>
        <taxon>Dinophyceae</taxon>
        <taxon>Suessiales</taxon>
        <taxon>Symbiodiniaceae</taxon>
        <taxon>Symbiodinium</taxon>
    </lineage>
</organism>
<evidence type="ECO:0000256" key="3">
    <source>
        <dbReference type="SAM" id="MobiDB-lite"/>
    </source>
</evidence>
<feature type="compositionally biased region" description="Low complexity" evidence="3">
    <location>
        <begin position="263"/>
        <end position="274"/>
    </location>
</feature>
<dbReference type="Proteomes" id="UP000601435">
    <property type="component" value="Unassembled WGS sequence"/>
</dbReference>
<feature type="compositionally biased region" description="Polar residues" evidence="3">
    <location>
        <begin position="203"/>
        <end position="213"/>
    </location>
</feature>
<dbReference type="Pfam" id="PF00271">
    <property type="entry name" value="Helicase_C"/>
    <property type="match status" value="1"/>
</dbReference>
<feature type="compositionally biased region" description="Polar residues" evidence="3">
    <location>
        <begin position="74"/>
        <end position="98"/>
    </location>
</feature>
<dbReference type="OrthoDB" id="2801544at2759"/>
<dbReference type="GO" id="GO:0005524">
    <property type="term" value="F:ATP binding"/>
    <property type="evidence" value="ECO:0007669"/>
    <property type="project" value="InterPro"/>
</dbReference>
<name>A0A812SBE3_9DINO</name>
<keyword evidence="1" id="KW-0378">Hydrolase</keyword>
<feature type="compositionally biased region" description="Basic and acidic residues" evidence="3">
    <location>
        <begin position="217"/>
        <end position="234"/>
    </location>
</feature>
<accession>A0A812SBE3</accession>
<evidence type="ECO:0000259" key="4">
    <source>
        <dbReference type="PROSITE" id="PS51192"/>
    </source>
</evidence>
<dbReference type="GO" id="GO:0006281">
    <property type="term" value="P:DNA repair"/>
    <property type="evidence" value="ECO:0007669"/>
    <property type="project" value="TreeGrafter"/>
</dbReference>
<dbReference type="InterPro" id="IPR027417">
    <property type="entry name" value="P-loop_NTPase"/>
</dbReference>
<proteinExistence type="predicted"/>
<protein>
    <submittedName>
        <fullName evidence="6">Zranb3 protein</fullName>
    </submittedName>
</protein>
<sequence>MATFSSMRFAQNSVQGLTGVAGRSGYGNTGSVAVAFDTGPVDDIQSPPQKLLSQSPRQPAPPLLAEKLTRACQARSSLPSQWQHVQPGQRPTESSEVRQTPICHPSPMQPSLSRQGQAQTTRAEHSQQASQRSCQPFIESASGTVDDIQSPPRQKLPASSQSPRQPGPPPLAETLTRACQARANHSTQPGVRRRNQVPELATSWKSFQAQPTGTGRVRIDGDRSDRAASPRDESPGSELNPLRPPQRDTSWTPHALSRCKQMSSSRSTSGSQGQVASVATPSGAGLRRMDREDESTTLLGRKTGSGPFPANGASMVNNPMQAGIQPGPNTASAPDSSDAYARQACGGVELPKTGSGPFPANGASMVNNPMRAGIQPGPNASFAPGCSDAYARQACGGVELPKTGSGPFPANGASTVNNPMHAGIQPGPNTSFAPGCSDAYARKTGSGPFPANGASMVNNPMHAGIQPGPNTSFAPGCSDAYARQACGGVELPKTGSGPFPANGASMVNNPMHAGFQPGPNTSFAPGSSDAYARPAWACGVGGPLPGAAPGHAAVPGTVPTAGCPSTRAGADRSAVPPSAISQPSTAQPAGPQPKASTPTRQMYTGVHVQLELCPLWSSLLFVAKCPRWPPALLAEVTSWPSAQKREGEMGEEEVSFSGAHYKSTLERFEVQRKDWAGALQRLAEMWDFNLSPSAIAYTQCISCCAKAGKLTMALHLLRELRATPGVETDVVAVNAGLRACALRGAWREAFHLARTVPCMTLLPSVVTWSSTISACEKGGNNWPAVFNIFKVMRQCIIRPNTITLNAGISSCRNCWSQALFLAATEGPLAAETQRDLLSYSAAISGCERGGQWSQALMLLQAVSKRSLRRDVPFFSSAVSACEKGMQWLTTLQLLDILEAQQLVPDVVVIGACQSQYLWTSALQLLEELPGRSLLPSLVFCNAALSACAPRWRWALQVLSALGACAHRPDQHTFVAAIDACERGGRWQLALDLLQRLVSSRLELNAYPFNGVSSALCSSGRWELALELISLMLRQALRTTHVQHALSSKGLQLSALPSWACAVVGFEKPGAPVCGGLSACEARAKVAGFLESLPQGSSVLPYQRESVEFGLQRGGRVLLGDEMGLGKTLQALLLAAQYEAEWPLLVVAPSSLRFVWREQAAQWLPHLVGADGGQVQVIRTGKDKVNKCARVVVTTYDLLRRSESLRRRADGRDYLAVIVDESQNIKEASSQRTKVVVGICKAARRVLLLSGTPAVNRAAELYTQLEALLPAEMPSFAQFAERFCYKQTQNFGGRRTIKWIGVQRPAELHCLLNTVMKRRLKSQVLQQLPEKRRMRVPLDPEKMSQEKLRDVERRTRQMGNVDFNSGKALGDTAQLFRDTAEAKLAAVLDYVEHLLSLETKFLIFGHHRLVLDALEEKLKRAKFGYIRIDGQTGASERPKLVSRFQEDESVRVAVLSITAAGTGLTLTAAQTVVFAELYWVPGQMHQAEDRAHRIGQRDCVSVHYLIAKDTLDEVLYRTLEKKTVSTTRILNGHGSGLDMLQHSPECDGSLKRKVDSNPDTAKAEQPEKCRRSDALRTPGC</sequence>
<evidence type="ECO:0000313" key="7">
    <source>
        <dbReference type="Proteomes" id="UP000601435"/>
    </source>
</evidence>
<reference evidence="6" key="1">
    <citation type="submission" date="2021-02" db="EMBL/GenBank/DDBJ databases">
        <authorList>
            <person name="Dougan E. K."/>
            <person name="Rhodes N."/>
            <person name="Thang M."/>
            <person name="Chan C."/>
        </authorList>
    </citation>
    <scope>NUCLEOTIDE SEQUENCE</scope>
</reference>
<dbReference type="SMART" id="SM00490">
    <property type="entry name" value="HELICc"/>
    <property type="match status" value="1"/>
</dbReference>
<comment type="caution">
    <text evidence="6">The sequence shown here is derived from an EMBL/GenBank/DDBJ whole genome shotgun (WGS) entry which is preliminary data.</text>
</comment>
<dbReference type="Gene3D" id="1.25.40.10">
    <property type="entry name" value="Tetratricopeptide repeat domain"/>
    <property type="match status" value="3"/>
</dbReference>
<dbReference type="InterPro" id="IPR000330">
    <property type="entry name" value="SNF2_N"/>
</dbReference>
<dbReference type="InterPro" id="IPR001650">
    <property type="entry name" value="Helicase_C-like"/>
</dbReference>
<dbReference type="InterPro" id="IPR049730">
    <property type="entry name" value="SNF2/RAD54-like_C"/>
</dbReference>
<dbReference type="GO" id="GO:0031297">
    <property type="term" value="P:replication fork processing"/>
    <property type="evidence" value="ECO:0007669"/>
    <property type="project" value="TreeGrafter"/>
</dbReference>
<dbReference type="InterPro" id="IPR011990">
    <property type="entry name" value="TPR-like_helical_dom_sf"/>
</dbReference>
<gene>
    <name evidence="6" type="primary">Zranb3</name>
    <name evidence="6" type="ORF">SNEC2469_LOCUS13446</name>
</gene>
<dbReference type="GO" id="GO:0016787">
    <property type="term" value="F:hydrolase activity"/>
    <property type="evidence" value="ECO:0007669"/>
    <property type="project" value="UniProtKB-KW"/>
</dbReference>
<dbReference type="Pfam" id="PF01535">
    <property type="entry name" value="PPR"/>
    <property type="match status" value="2"/>
</dbReference>
<dbReference type="Gene3D" id="3.40.50.300">
    <property type="entry name" value="P-loop containing nucleotide triphosphate hydrolases"/>
    <property type="match status" value="1"/>
</dbReference>
<keyword evidence="7" id="KW-1185">Reference proteome</keyword>
<dbReference type="InterPro" id="IPR014001">
    <property type="entry name" value="Helicase_ATP-bd"/>
</dbReference>
<evidence type="ECO:0000259" key="5">
    <source>
        <dbReference type="PROSITE" id="PS51194"/>
    </source>
</evidence>
<feature type="compositionally biased region" description="Polar residues" evidence="3">
    <location>
        <begin position="46"/>
        <end position="57"/>
    </location>
</feature>
<feature type="compositionally biased region" description="Polar residues" evidence="3">
    <location>
        <begin position="109"/>
        <end position="134"/>
    </location>
</feature>
<dbReference type="Gene3D" id="3.40.50.10810">
    <property type="entry name" value="Tandem AAA-ATPase domain"/>
    <property type="match status" value="1"/>
</dbReference>
<dbReference type="EMBL" id="CAJNJA010021453">
    <property type="protein sequence ID" value="CAE7476043.1"/>
    <property type="molecule type" value="Genomic_DNA"/>
</dbReference>
<evidence type="ECO:0000256" key="1">
    <source>
        <dbReference type="ARBA" id="ARBA00022801"/>
    </source>
</evidence>
<dbReference type="PANTHER" id="PTHR45766">
    <property type="entry name" value="DNA ANNEALING HELICASE AND ENDONUCLEASE ZRANB3 FAMILY MEMBER"/>
    <property type="match status" value="1"/>
</dbReference>
<dbReference type="SUPFAM" id="SSF52540">
    <property type="entry name" value="P-loop containing nucleoside triphosphate hydrolases"/>
    <property type="match status" value="2"/>
</dbReference>
<dbReference type="PROSITE" id="PS51375">
    <property type="entry name" value="PPR"/>
    <property type="match status" value="2"/>
</dbReference>
<feature type="domain" description="Helicase ATP-binding" evidence="4">
    <location>
        <begin position="1107"/>
        <end position="1270"/>
    </location>
</feature>
<evidence type="ECO:0000256" key="2">
    <source>
        <dbReference type="PROSITE-ProRule" id="PRU00708"/>
    </source>
</evidence>
<evidence type="ECO:0000313" key="6">
    <source>
        <dbReference type="EMBL" id="CAE7476043.1"/>
    </source>
</evidence>
<dbReference type="InterPro" id="IPR038718">
    <property type="entry name" value="SNF2-like_sf"/>
</dbReference>
<feature type="region of interest" description="Disordered" evidence="3">
    <location>
        <begin position="558"/>
        <end position="599"/>
    </location>
</feature>
<feature type="region of interest" description="Disordered" evidence="3">
    <location>
        <begin position="18"/>
        <end position="340"/>
    </location>
</feature>
<dbReference type="GO" id="GO:0043596">
    <property type="term" value="C:nuclear replication fork"/>
    <property type="evidence" value="ECO:0007669"/>
    <property type="project" value="TreeGrafter"/>
</dbReference>
<dbReference type="InterPro" id="IPR002885">
    <property type="entry name" value="PPR_rpt"/>
</dbReference>
<dbReference type="PROSITE" id="PS51192">
    <property type="entry name" value="HELICASE_ATP_BIND_1"/>
    <property type="match status" value="1"/>
</dbReference>
<dbReference type="CDD" id="cd18793">
    <property type="entry name" value="SF2_C_SNF"/>
    <property type="match status" value="1"/>
</dbReference>
<dbReference type="Pfam" id="PF00176">
    <property type="entry name" value="SNF2-rel_dom"/>
    <property type="match status" value="1"/>
</dbReference>
<dbReference type="SMART" id="SM00487">
    <property type="entry name" value="DEXDc"/>
    <property type="match status" value="1"/>
</dbReference>
<feature type="repeat" description="PPR" evidence="2">
    <location>
        <begin position="969"/>
        <end position="1003"/>
    </location>
</feature>
<feature type="repeat" description="PPR" evidence="2">
    <location>
        <begin position="1004"/>
        <end position="1038"/>
    </location>
</feature>
<feature type="region of interest" description="Disordered" evidence="3">
    <location>
        <begin position="1546"/>
        <end position="1579"/>
    </location>
</feature>
<feature type="compositionally biased region" description="Basic and acidic residues" evidence="3">
    <location>
        <begin position="1546"/>
        <end position="1573"/>
    </location>
</feature>
<dbReference type="PROSITE" id="PS51194">
    <property type="entry name" value="HELICASE_CTER"/>
    <property type="match status" value="1"/>
</dbReference>
<dbReference type="PANTHER" id="PTHR45766:SF6">
    <property type="entry name" value="SWI_SNF-RELATED MATRIX-ASSOCIATED ACTIN-DEPENDENT REGULATOR OF CHROMATIN SUBFAMILY A-LIKE PROTEIN 1"/>
    <property type="match status" value="1"/>
</dbReference>